<feature type="transmembrane region" description="Helical" evidence="9">
    <location>
        <begin position="90"/>
        <end position="116"/>
    </location>
</feature>
<keyword evidence="2" id="KW-0813">Transport</keyword>
<keyword evidence="6 9" id="KW-1133">Transmembrane helix</keyword>
<dbReference type="GO" id="GO:0005886">
    <property type="term" value="C:plasma membrane"/>
    <property type="evidence" value="ECO:0007669"/>
    <property type="project" value="UniProtKB-SubCell"/>
</dbReference>
<feature type="transmembrane region" description="Helical" evidence="9">
    <location>
        <begin position="57"/>
        <end position="78"/>
    </location>
</feature>
<evidence type="ECO:0000256" key="3">
    <source>
        <dbReference type="ARBA" id="ARBA00022475"/>
    </source>
</evidence>
<feature type="transmembrane region" description="Helical" evidence="9">
    <location>
        <begin position="164"/>
        <end position="181"/>
    </location>
</feature>
<dbReference type="AlphaFoldDB" id="A0A4Q4Z7E3"/>
<name>A0A4Q4Z7E3_9ACTN</name>
<reference evidence="10 11" key="1">
    <citation type="submission" date="2019-01" db="EMBL/GenBank/DDBJ databases">
        <title>Nocardioides guangzhouensis sp. nov., an actinobacterium isolated from soil.</title>
        <authorList>
            <person name="Fu Y."/>
            <person name="Cai Y."/>
            <person name="Lin Z."/>
            <person name="Chen P."/>
        </authorList>
    </citation>
    <scope>NUCLEOTIDE SEQUENCE [LARGE SCALE GENOMIC DNA]</scope>
    <source>
        <strain evidence="10 11">130</strain>
    </source>
</reference>
<keyword evidence="5" id="KW-0769">Symport</keyword>
<feature type="transmembrane region" description="Helical" evidence="9">
    <location>
        <begin position="202"/>
        <end position="227"/>
    </location>
</feature>
<dbReference type="PROSITE" id="PS00713">
    <property type="entry name" value="NA_DICARBOXYL_SYMP_1"/>
    <property type="match status" value="1"/>
</dbReference>
<feature type="transmembrane region" description="Helical" evidence="9">
    <location>
        <begin position="233"/>
        <end position="259"/>
    </location>
</feature>
<proteinExistence type="predicted"/>
<dbReference type="OrthoDB" id="9766690at2"/>
<evidence type="ECO:0000256" key="2">
    <source>
        <dbReference type="ARBA" id="ARBA00022448"/>
    </source>
</evidence>
<sequence>MSTTTTGRPAVPEPARPRRKDRTHYLYIAVIVAVGLGIAVGLVAPDFAIQLKPLGDAFVALIKMMIQPVIFCTIVLGVGSVRSAARVGKVGGLALGYFIIMSTFALGIGLVVGNILHPGDGLRLNEEVAAAGAAQAAEGHGSTTEFLLGIIPTSMFSSLTSGEVLQTLLVALLVGFALQAMGRSGEPILKGIGHLQRLVFRVLAMIMWAAPVGAFGAMAAVVGATGVDALKSLAVLMFGFYVTCALFVFVVLGGLLRFVTGVNIFALLKYLAREYLLIVSTSSSESALPRLIAKMEHAGVDKTTAGVVVPTGYSFNLDGTAIYLTMASLFIAEALGDPLTIAEQISLLLFMMIASKGAAGVTGAGMATLAGGLSSHRPELVDGVGLIVGIDRFMSEARALTNFSGNAVATVLVAHWTGGLDRPQLDTVLAGDAPFDETTMIDDHGDGPVDELAAGELPASEQSSSEHRVPEPTRR</sequence>
<dbReference type="GO" id="GO:0015141">
    <property type="term" value="F:succinate transmembrane transporter activity"/>
    <property type="evidence" value="ECO:0007669"/>
    <property type="project" value="TreeGrafter"/>
</dbReference>
<dbReference type="InterPro" id="IPR036458">
    <property type="entry name" value="Na:dicarbo_symporter_sf"/>
</dbReference>
<keyword evidence="11" id="KW-1185">Reference proteome</keyword>
<dbReference type="PANTHER" id="PTHR42865">
    <property type="entry name" value="PROTON/GLUTAMATE-ASPARTATE SYMPORTER"/>
    <property type="match status" value="1"/>
</dbReference>
<evidence type="ECO:0000256" key="7">
    <source>
        <dbReference type="ARBA" id="ARBA00023136"/>
    </source>
</evidence>
<feature type="transmembrane region" description="Helical" evidence="9">
    <location>
        <begin position="25"/>
        <end position="45"/>
    </location>
</feature>
<dbReference type="GO" id="GO:0015138">
    <property type="term" value="F:fumarate transmembrane transporter activity"/>
    <property type="evidence" value="ECO:0007669"/>
    <property type="project" value="TreeGrafter"/>
</dbReference>
<dbReference type="EMBL" id="SDKM01000038">
    <property type="protein sequence ID" value="RYP83051.1"/>
    <property type="molecule type" value="Genomic_DNA"/>
</dbReference>
<dbReference type="InterPro" id="IPR001991">
    <property type="entry name" value="Na-dicarboxylate_symporter"/>
</dbReference>
<evidence type="ECO:0000256" key="4">
    <source>
        <dbReference type="ARBA" id="ARBA00022692"/>
    </source>
</evidence>
<evidence type="ECO:0000256" key="9">
    <source>
        <dbReference type="SAM" id="Phobius"/>
    </source>
</evidence>
<dbReference type="PRINTS" id="PR00173">
    <property type="entry name" value="EDTRNSPORT"/>
</dbReference>
<comment type="caution">
    <text evidence="10">The sequence shown here is derived from an EMBL/GenBank/DDBJ whole genome shotgun (WGS) entry which is preliminary data.</text>
</comment>
<evidence type="ECO:0000256" key="8">
    <source>
        <dbReference type="SAM" id="MobiDB-lite"/>
    </source>
</evidence>
<dbReference type="Pfam" id="PF00375">
    <property type="entry name" value="SDF"/>
    <property type="match status" value="1"/>
</dbReference>
<evidence type="ECO:0000256" key="5">
    <source>
        <dbReference type="ARBA" id="ARBA00022847"/>
    </source>
</evidence>
<keyword evidence="3" id="KW-1003">Cell membrane</keyword>
<feature type="region of interest" description="Disordered" evidence="8">
    <location>
        <begin position="436"/>
        <end position="475"/>
    </location>
</feature>
<dbReference type="RefSeq" id="WP_134720070.1">
    <property type="nucleotide sequence ID" value="NZ_SDKM01000038.1"/>
</dbReference>
<dbReference type="PANTHER" id="PTHR42865:SF1">
    <property type="entry name" value="AEROBIC C4-DICARBOXYLATE TRANSPORT PROTEIN"/>
    <property type="match status" value="1"/>
</dbReference>
<dbReference type="FunFam" id="1.10.3860.10:FF:000001">
    <property type="entry name" value="C4-dicarboxylate transport protein"/>
    <property type="match status" value="1"/>
</dbReference>
<protein>
    <submittedName>
        <fullName evidence="10">Cation:dicarboxylase symporter family transporter</fullName>
    </submittedName>
</protein>
<evidence type="ECO:0000313" key="11">
    <source>
        <dbReference type="Proteomes" id="UP000295198"/>
    </source>
</evidence>
<dbReference type="InterPro" id="IPR018107">
    <property type="entry name" value="Na-dicarboxylate_symporter_CS"/>
</dbReference>
<dbReference type="SUPFAM" id="SSF118215">
    <property type="entry name" value="Proton glutamate symport protein"/>
    <property type="match status" value="1"/>
</dbReference>
<evidence type="ECO:0000256" key="1">
    <source>
        <dbReference type="ARBA" id="ARBA00004651"/>
    </source>
</evidence>
<feature type="compositionally biased region" description="Basic and acidic residues" evidence="8">
    <location>
        <begin position="464"/>
        <end position="475"/>
    </location>
</feature>
<dbReference type="GO" id="GO:0070778">
    <property type="term" value="P:L-aspartate transmembrane transport"/>
    <property type="evidence" value="ECO:0007669"/>
    <property type="project" value="TreeGrafter"/>
</dbReference>
<comment type="subcellular location">
    <subcellularLocation>
        <location evidence="1">Cell membrane</location>
        <topology evidence="1">Multi-pass membrane protein</topology>
    </subcellularLocation>
</comment>
<gene>
    <name evidence="10" type="ORF">EKO23_20195</name>
</gene>
<keyword evidence="4 9" id="KW-0812">Transmembrane</keyword>
<dbReference type="Proteomes" id="UP000295198">
    <property type="component" value="Unassembled WGS sequence"/>
</dbReference>
<accession>A0A4Q4Z7E3</accession>
<organism evidence="10 11">
    <name type="scientific">Nocardioides guangzhouensis</name>
    <dbReference type="NCBI Taxonomy" id="2497878"/>
    <lineage>
        <taxon>Bacteria</taxon>
        <taxon>Bacillati</taxon>
        <taxon>Actinomycetota</taxon>
        <taxon>Actinomycetes</taxon>
        <taxon>Propionibacteriales</taxon>
        <taxon>Nocardioidaceae</taxon>
        <taxon>Nocardioides</taxon>
    </lineage>
</organism>
<evidence type="ECO:0000313" key="10">
    <source>
        <dbReference type="EMBL" id="RYP83051.1"/>
    </source>
</evidence>
<keyword evidence="7 9" id="KW-0472">Membrane</keyword>
<dbReference type="Gene3D" id="1.10.3860.10">
    <property type="entry name" value="Sodium:dicarboxylate symporter"/>
    <property type="match status" value="1"/>
</dbReference>
<evidence type="ECO:0000256" key="6">
    <source>
        <dbReference type="ARBA" id="ARBA00022989"/>
    </source>
</evidence>
<dbReference type="GO" id="GO:0015366">
    <property type="term" value="F:malate:proton symporter activity"/>
    <property type="evidence" value="ECO:0007669"/>
    <property type="project" value="TreeGrafter"/>
</dbReference>